<dbReference type="PaxDb" id="55529-EKX48681"/>
<dbReference type="GeneID" id="17305549"/>
<dbReference type="AlphaFoldDB" id="L1JJK3"/>
<reference evidence="3" key="2">
    <citation type="submission" date="2012-11" db="EMBL/GenBank/DDBJ databases">
        <authorList>
            <person name="Kuo A."/>
            <person name="Curtis B.A."/>
            <person name="Tanifuji G."/>
            <person name="Burki F."/>
            <person name="Gruber A."/>
            <person name="Irimia M."/>
            <person name="Maruyama S."/>
            <person name="Arias M.C."/>
            <person name="Ball S.G."/>
            <person name="Gile G.H."/>
            <person name="Hirakawa Y."/>
            <person name="Hopkins J.F."/>
            <person name="Rensing S.A."/>
            <person name="Schmutz J."/>
            <person name="Symeonidi A."/>
            <person name="Elias M."/>
            <person name="Eveleigh R.J."/>
            <person name="Herman E.K."/>
            <person name="Klute M.J."/>
            <person name="Nakayama T."/>
            <person name="Obornik M."/>
            <person name="Reyes-Prieto A."/>
            <person name="Armbrust E.V."/>
            <person name="Aves S.J."/>
            <person name="Beiko R.G."/>
            <person name="Coutinho P."/>
            <person name="Dacks J.B."/>
            <person name="Durnford D.G."/>
            <person name="Fast N.M."/>
            <person name="Green B.R."/>
            <person name="Grisdale C."/>
            <person name="Hempe F."/>
            <person name="Henrissat B."/>
            <person name="Hoppner M.P."/>
            <person name="Ishida K.-I."/>
            <person name="Kim E."/>
            <person name="Koreny L."/>
            <person name="Kroth P.G."/>
            <person name="Liu Y."/>
            <person name="Malik S.-B."/>
            <person name="Maier U.G."/>
            <person name="McRose D."/>
            <person name="Mock T."/>
            <person name="Neilson J.A."/>
            <person name="Onodera N.T."/>
            <person name="Poole A.M."/>
            <person name="Pritham E.J."/>
            <person name="Richards T.A."/>
            <person name="Rocap G."/>
            <person name="Roy S.W."/>
            <person name="Sarai C."/>
            <person name="Schaack S."/>
            <person name="Shirato S."/>
            <person name="Slamovits C.H."/>
            <person name="Spencer D.F."/>
            <person name="Suzuki S."/>
            <person name="Worden A.Z."/>
            <person name="Zauner S."/>
            <person name="Barry K."/>
            <person name="Bell C."/>
            <person name="Bharti A.K."/>
            <person name="Crow J.A."/>
            <person name="Grimwood J."/>
            <person name="Kramer R."/>
            <person name="Lindquist E."/>
            <person name="Lucas S."/>
            <person name="Salamov A."/>
            <person name="McFadden G.I."/>
            <person name="Lane C.E."/>
            <person name="Keeling P.J."/>
            <person name="Gray M.W."/>
            <person name="Grigoriev I.V."/>
            <person name="Archibald J.M."/>
        </authorList>
    </citation>
    <scope>NUCLEOTIDE SEQUENCE</scope>
    <source>
        <strain evidence="3">CCMP2712</strain>
    </source>
</reference>
<name>L1JJK3_GUITC</name>
<organism evidence="1">
    <name type="scientific">Guillardia theta (strain CCMP2712)</name>
    <name type="common">Cryptophyte</name>
    <dbReference type="NCBI Taxonomy" id="905079"/>
    <lineage>
        <taxon>Eukaryota</taxon>
        <taxon>Cryptophyceae</taxon>
        <taxon>Pyrenomonadales</taxon>
        <taxon>Geminigeraceae</taxon>
        <taxon>Guillardia</taxon>
    </lineage>
</organism>
<reference evidence="2" key="3">
    <citation type="submission" date="2016-03" db="UniProtKB">
        <authorList>
            <consortium name="EnsemblProtists"/>
        </authorList>
    </citation>
    <scope>IDENTIFICATION</scope>
</reference>
<dbReference type="EnsemblProtists" id="EKX48681">
    <property type="protein sequence ID" value="EKX48681"/>
    <property type="gene ID" value="GUITHDRAFT_151653"/>
</dbReference>
<keyword evidence="3" id="KW-1185">Reference proteome</keyword>
<evidence type="ECO:0000313" key="2">
    <source>
        <dbReference type="EnsemblProtists" id="EKX48681"/>
    </source>
</evidence>
<reference evidence="1 3" key="1">
    <citation type="journal article" date="2012" name="Nature">
        <title>Algal genomes reveal evolutionary mosaicism and the fate of nucleomorphs.</title>
        <authorList>
            <consortium name="DOE Joint Genome Institute"/>
            <person name="Curtis B.A."/>
            <person name="Tanifuji G."/>
            <person name="Burki F."/>
            <person name="Gruber A."/>
            <person name="Irimia M."/>
            <person name="Maruyama S."/>
            <person name="Arias M.C."/>
            <person name="Ball S.G."/>
            <person name="Gile G.H."/>
            <person name="Hirakawa Y."/>
            <person name="Hopkins J.F."/>
            <person name="Kuo A."/>
            <person name="Rensing S.A."/>
            <person name="Schmutz J."/>
            <person name="Symeonidi A."/>
            <person name="Elias M."/>
            <person name="Eveleigh R.J."/>
            <person name="Herman E.K."/>
            <person name="Klute M.J."/>
            <person name="Nakayama T."/>
            <person name="Obornik M."/>
            <person name="Reyes-Prieto A."/>
            <person name="Armbrust E.V."/>
            <person name="Aves S.J."/>
            <person name="Beiko R.G."/>
            <person name="Coutinho P."/>
            <person name="Dacks J.B."/>
            <person name="Durnford D.G."/>
            <person name="Fast N.M."/>
            <person name="Green B.R."/>
            <person name="Grisdale C.J."/>
            <person name="Hempel F."/>
            <person name="Henrissat B."/>
            <person name="Hoppner M.P."/>
            <person name="Ishida K."/>
            <person name="Kim E."/>
            <person name="Koreny L."/>
            <person name="Kroth P.G."/>
            <person name="Liu Y."/>
            <person name="Malik S.B."/>
            <person name="Maier U.G."/>
            <person name="McRose D."/>
            <person name="Mock T."/>
            <person name="Neilson J.A."/>
            <person name="Onodera N.T."/>
            <person name="Poole A.M."/>
            <person name="Pritham E.J."/>
            <person name="Richards T.A."/>
            <person name="Rocap G."/>
            <person name="Roy S.W."/>
            <person name="Sarai C."/>
            <person name="Schaack S."/>
            <person name="Shirato S."/>
            <person name="Slamovits C.H."/>
            <person name="Spencer D.F."/>
            <person name="Suzuki S."/>
            <person name="Worden A.Z."/>
            <person name="Zauner S."/>
            <person name="Barry K."/>
            <person name="Bell C."/>
            <person name="Bharti A.K."/>
            <person name="Crow J.A."/>
            <person name="Grimwood J."/>
            <person name="Kramer R."/>
            <person name="Lindquist E."/>
            <person name="Lucas S."/>
            <person name="Salamov A."/>
            <person name="McFadden G.I."/>
            <person name="Lane C.E."/>
            <person name="Keeling P.J."/>
            <person name="Gray M.W."/>
            <person name="Grigoriev I.V."/>
            <person name="Archibald J.M."/>
        </authorList>
    </citation>
    <scope>NUCLEOTIDE SEQUENCE</scope>
    <source>
        <strain evidence="1 3">CCMP2712</strain>
    </source>
</reference>
<evidence type="ECO:0000313" key="3">
    <source>
        <dbReference type="Proteomes" id="UP000011087"/>
    </source>
</evidence>
<dbReference type="RefSeq" id="XP_005835661.1">
    <property type="nucleotide sequence ID" value="XM_005835604.1"/>
</dbReference>
<dbReference type="EMBL" id="JH992984">
    <property type="protein sequence ID" value="EKX48681.1"/>
    <property type="molecule type" value="Genomic_DNA"/>
</dbReference>
<proteinExistence type="predicted"/>
<sequence length="65" mass="7361">MLQLLARLQTTKLLDGPYIGPEENWEHIEQFAQLCYNPTPSLVTLDPCSTENQNAGSFSNSPFYK</sequence>
<dbReference type="HOGENOM" id="CLU_2854409_0_0_1"/>
<dbReference type="KEGG" id="gtt:GUITHDRAFT_151653"/>
<gene>
    <name evidence="1" type="ORF">GUITHDRAFT_151653</name>
</gene>
<dbReference type="Proteomes" id="UP000011087">
    <property type="component" value="Unassembled WGS sequence"/>
</dbReference>
<protein>
    <submittedName>
        <fullName evidence="1 2">Uncharacterized protein</fullName>
    </submittedName>
</protein>
<accession>L1JJK3</accession>
<evidence type="ECO:0000313" key="1">
    <source>
        <dbReference type="EMBL" id="EKX48681.1"/>
    </source>
</evidence>